<evidence type="ECO:0000256" key="7">
    <source>
        <dbReference type="SAM" id="Phobius"/>
    </source>
</evidence>
<sequence length="194" mass="21311">MTQTESRTRRHLRRGGFQPRAIIAIVVVWMLMWGDLSWANLINGVLIAIVVTVVFPLPSIEFAGRPHPWGVLKLAAYFVADLVISSVQVSMTAFRIGPPPMNAIIETQLHCQSDFYLTLIAELVCLVPGSVVVEARRTSSVLYIHVLNVKSDADLERARASVFAVERRVMHALASKQELAAYAESVAATGSSRA</sequence>
<evidence type="ECO:0000256" key="3">
    <source>
        <dbReference type="ARBA" id="ARBA00022475"/>
    </source>
</evidence>
<dbReference type="EMBL" id="PVUE01000003">
    <property type="protein sequence ID" value="PRZ43018.1"/>
    <property type="molecule type" value="Genomic_DNA"/>
</dbReference>
<comment type="similarity">
    <text evidence="2">Belongs to the CPA3 antiporters (TC 2.A.63) subunit E family.</text>
</comment>
<name>A0A2T1A3Y4_9ACTN</name>
<accession>A0A2T1A3Y4</accession>
<keyword evidence="6 7" id="KW-0472">Membrane</keyword>
<evidence type="ECO:0000256" key="2">
    <source>
        <dbReference type="ARBA" id="ARBA00006228"/>
    </source>
</evidence>
<keyword evidence="4 7" id="KW-0812">Transmembrane</keyword>
<evidence type="ECO:0000313" key="9">
    <source>
        <dbReference type="Proteomes" id="UP000237752"/>
    </source>
</evidence>
<comment type="subcellular location">
    <subcellularLocation>
        <location evidence="1">Cell membrane</location>
        <topology evidence="1">Multi-pass membrane protein</topology>
    </subcellularLocation>
</comment>
<feature type="transmembrane region" description="Helical" evidence="7">
    <location>
        <begin position="21"/>
        <end position="39"/>
    </location>
</feature>
<dbReference type="PANTHER" id="PTHR34584">
    <property type="entry name" value="NA(+)/H(+) ANTIPORTER SUBUNIT E1"/>
    <property type="match status" value="1"/>
</dbReference>
<evidence type="ECO:0000256" key="5">
    <source>
        <dbReference type="ARBA" id="ARBA00022989"/>
    </source>
</evidence>
<organism evidence="8 9">
    <name type="scientific">Antricoccus suffuscus</name>
    <dbReference type="NCBI Taxonomy" id="1629062"/>
    <lineage>
        <taxon>Bacteria</taxon>
        <taxon>Bacillati</taxon>
        <taxon>Actinomycetota</taxon>
        <taxon>Actinomycetes</taxon>
        <taxon>Geodermatophilales</taxon>
        <taxon>Antricoccaceae</taxon>
        <taxon>Antricoccus</taxon>
    </lineage>
</organism>
<dbReference type="AlphaFoldDB" id="A0A2T1A3Y4"/>
<dbReference type="GO" id="GO:0008324">
    <property type="term" value="F:monoatomic cation transmembrane transporter activity"/>
    <property type="evidence" value="ECO:0007669"/>
    <property type="project" value="InterPro"/>
</dbReference>
<keyword evidence="9" id="KW-1185">Reference proteome</keyword>
<gene>
    <name evidence="8" type="ORF">CLV47_10374</name>
</gene>
<comment type="caution">
    <text evidence="8">The sequence shown here is derived from an EMBL/GenBank/DDBJ whole genome shotgun (WGS) entry which is preliminary data.</text>
</comment>
<keyword evidence="5 7" id="KW-1133">Transmembrane helix</keyword>
<dbReference type="OrthoDB" id="3556991at2"/>
<evidence type="ECO:0000256" key="6">
    <source>
        <dbReference type="ARBA" id="ARBA00023136"/>
    </source>
</evidence>
<evidence type="ECO:0000256" key="4">
    <source>
        <dbReference type="ARBA" id="ARBA00022692"/>
    </source>
</evidence>
<reference evidence="8 9" key="1">
    <citation type="submission" date="2018-03" db="EMBL/GenBank/DDBJ databases">
        <title>Genomic Encyclopedia of Archaeal and Bacterial Type Strains, Phase II (KMG-II): from individual species to whole genera.</title>
        <authorList>
            <person name="Goeker M."/>
        </authorList>
    </citation>
    <scope>NUCLEOTIDE SEQUENCE [LARGE SCALE GENOMIC DNA]</scope>
    <source>
        <strain evidence="8 9">DSM 100065</strain>
    </source>
</reference>
<proteinExistence type="inferred from homology"/>
<dbReference type="RefSeq" id="WP_106348003.1">
    <property type="nucleotide sequence ID" value="NZ_PVUE01000003.1"/>
</dbReference>
<evidence type="ECO:0000256" key="1">
    <source>
        <dbReference type="ARBA" id="ARBA00004651"/>
    </source>
</evidence>
<dbReference type="NCBIfam" id="NF006521">
    <property type="entry name" value="PRK08965.1-5"/>
    <property type="match status" value="1"/>
</dbReference>
<dbReference type="PANTHER" id="PTHR34584:SF1">
    <property type="entry name" value="NA(+)_H(+) ANTIPORTER SUBUNIT E1"/>
    <property type="match status" value="1"/>
</dbReference>
<dbReference type="Proteomes" id="UP000237752">
    <property type="component" value="Unassembled WGS sequence"/>
</dbReference>
<protein>
    <submittedName>
        <fullName evidence="8">Multisubunit sodium/proton antiporter MrpE subunit</fullName>
    </submittedName>
</protein>
<dbReference type="GO" id="GO:0005886">
    <property type="term" value="C:plasma membrane"/>
    <property type="evidence" value="ECO:0007669"/>
    <property type="project" value="UniProtKB-SubCell"/>
</dbReference>
<keyword evidence="3" id="KW-1003">Cell membrane</keyword>
<dbReference type="Pfam" id="PF01899">
    <property type="entry name" value="MNHE"/>
    <property type="match status" value="1"/>
</dbReference>
<evidence type="ECO:0000313" key="8">
    <source>
        <dbReference type="EMBL" id="PRZ43018.1"/>
    </source>
</evidence>
<dbReference type="InterPro" id="IPR002758">
    <property type="entry name" value="Cation_antiport_E"/>
</dbReference>